<dbReference type="InterPro" id="IPR021197">
    <property type="entry name" value="Cross-wall-target_lipo_motif"/>
</dbReference>
<dbReference type="NCBIfam" id="TIGR03726">
    <property type="entry name" value="strep_RK_lipo"/>
    <property type="match status" value="1"/>
</dbReference>
<name>A0A7X6MZZ8_9STRE</name>
<dbReference type="AlphaFoldDB" id="A0A7X6MZZ8"/>
<gene>
    <name evidence="2" type="ORF">HF992_02355</name>
</gene>
<proteinExistence type="predicted"/>
<dbReference type="NCBIfam" id="TIGR01167">
    <property type="entry name" value="LPXTG_anchor"/>
    <property type="match status" value="1"/>
</dbReference>
<reference evidence="2 3" key="1">
    <citation type="submission" date="2020-04" db="EMBL/GenBank/DDBJ databases">
        <title>MicrobeNet Type strains.</title>
        <authorList>
            <person name="Nicholson A.C."/>
        </authorList>
    </citation>
    <scope>NUCLEOTIDE SEQUENCE [LARGE SCALE GENOMIC DNA]</scope>
    <source>
        <strain evidence="2 3">CCUG 69612</strain>
    </source>
</reference>
<dbReference type="RefSeq" id="WP_168548603.1">
    <property type="nucleotide sequence ID" value="NZ_JAAXPR010000003.1"/>
</dbReference>
<evidence type="ECO:0000256" key="1">
    <source>
        <dbReference type="SAM" id="MobiDB-lite"/>
    </source>
</evidence>
<dbReference type="EMBL" id="JAAXPR010000003">
    <property type="protein sequence ID" value="NKZ19702.1"/>
    <property type="molecule type" value="Genomic_DNA"/>
</dbReference>
<evidence type="ECO:0000313" key="3">
    <source>
        <dbReference type="Proteomes" id="UP000522720"/>
    </source>
</evidence>
<protein>
    <submittedName>
        <fullName evidence="2">LPXTG cell wall anchor domain-containing protein</fullName>
    </submittedName>
</protein>
<sequence length="696" mass="76328">MNQKMERGHGYYRKSKAYGLVCGIMLAGMLTITTSVGAEELTNTYVADTSAPVALPAESETVEPITVKVVDEATKTEVARVSKDTVVEWEESKTIDLPSDRPHTETLTVTTPVDPTEEVNIDKTNELNKEAGWSAELKDKEVVYTANKELLDKVNTKAYTNITGQETFETKAIETDRVRKETETYEVDVTKTREVTEEVPVTKTREVTEEVPVTKTRLVDKTVTETTMDYTTSPLNIGYILDTSNSRKEIVASATSTLNKFLGTLDKSKIEVYAEDYAYDYVSAGTGLSSGWSFAGNTVKVEGGSSTLKIIYDKTGTSLSRAKKITEALKQANGSADTVIVIESDFDDFGGFSSGATTSFFKDAKNLEDLPEGVKLLLIEDAESNGTKDEATTNLEEIVSGRVWRVSTKNADGSIFDRNEILNTFMKTIAKETTVSKVVQVEEEYTEMETRTRTEEYTEMETRTRTEEYVEKETRTREVDVPYKVLEPIVISVENGDGAKITSVTVEEVGKAPQSLELVDGKATFTPTVVGTVKVTYTYEHDGVETTSVKIVATSKNTVTGETLTENESTKALPTNGKYESVSIKLPVTVSKLTAYDTKYERAYAVKVNEGLDNAYTLDIKGGQLLTEKAPAKVVNPVKVEKSPTKPEEKPQTITPVAVSTKVLPKTGTATSFLSLVGAVMLPLLALGTKKKEENN</sequence>
<evidence type="ECO:0000313" key="2">
    <source>
        <dbReference type="EMBL" id="NKZ19702.1"/>
    </source>
</evidence>
<comment type="caution">
    <text evidence="2">The sequence shown here is derived from an EMBL/GenBank/DDBJ whole genome shotgun (WGS) entry which is preliminary data.</text>
</comment>
<dbReference type="Proteomes" id="UP000522720">
    <property type="component" value="Unassembled WGS sequence"/>
</dbReference>
<accession>A0A7X6MZZ8</accession>
<feature type="region of interest" description="Disordered" evidence="1">
    <location>
        <begin position="449"/>
        <end position="471"/>
    </location>
</feature>
<keyword evidence="3" id="KW-1185">Reference proteome</keyword>
<organism evidence="2 3">
    <name type="scientific">Streptococcus ovuberis</name>
    <dbReference type="NCBI Taxonomy" id="1936207"/>
    <lineage>
        <taxon>Bacteria</taxon>
        <taxon>Bacillati</taxon>
        <taxon>Bacillota</taxon>
        <taxon>Bacilli</taxon>
        <taxon>Lactobacillales</taxon>
        <taxon>Streptococcaceae</taxon>
        <taxon>Streptococcus</taxon>
    </lineage>
</organism>